<protein>
    <submittedName>
        <fullName evidence="1">Uncharacterized protein</fullName>
    </submittedName>
</protein>
<name>A0ACB9HQK7_9ASTR</name>
<dbReference type="Proteomes" id="UP001056120">
    <property type="component" value="Linkage Group LG11"/>
</dbReference>
<comment type="caution">
    <text evidence="1">The sequence shown here is derived from an EMBL/GenBank/DDBJ whole genome shotgun (WGS) entry which is preliminary data.</text>
</comment>
<gene>
    <name evidence="1" type="ORF">L1987_32840</name>
</gene>
<organism evidence="1 2">
    <name type="scientific">Smallanthus sonchifolius</name>
    <dbReference type="NCBI Taxonomy" id="185202"/>
    <lineage>
        <taxon>Eukaryota</taxon>
        <taxon>Viridiplantae</taxon>
        <taxon>Streptophyta</taxon>
        <taxon>Embryophyta</taxon>
        <taxon>Tracheophyta</taxon>
        <taxon>Spermatophyta</taxon>
        <taxon>Magnoliopsida</taxon>
        <taxon>eudicotyledons</taxon>
        <taxon>Gunneridae</taxon>
        <taxon>Pentapetalae</taxon>
        <taxon>asterids</taxon>
        <taxon>campanulids</taxon>
        <taxon>Asterales</taxon>
        <taxon>Asteraceae</taxon>
        <taxon>Asteroideae</taxon>
        <taxon>Heliantheae alliance</taxon>
        <taxon>Millerieae</taxon>
        <taxon>Smallanthus</taxon>
    </lineage>
</organism>
<evidence type="ECO:0000313" key="2">
    <source>
        <dbReference type="Proteomes" id="UP001056120"/>
    </source>
</evidence>
<reference evidence="2" key="1">
    <citation type="journal article" date="2022" name="Mol. Ecol. Resour.">
        <title>The genomes of chicory, endive, great burdock and yacon provide insights into Asteraceae palaeo-polyploidization history and plant inulin production.</title>
        <authorList>
            <person name="Fan W."/>
            <person name="Wang S."/>
            <person name="Wang H."/>
            <person name="Wang A."/>
            <person name="Jiang F."/>
            <person name="Liu H."/>
            <person name="Zhao H."/>
            <person name="Xu D."/>
            <person name="Zhang Y."/>
        </authorList>
    </citation>
    <scope>NUCLEOTIDE SEQUENCE [LARGE SCALE GENOMIC DNA]</scope>
    <source>
        <strain evidence="2">cv. Yunnan</strain>
    </source>
</reference>
<keyword evidence="2" id="KW-1185">Reference proteome</keyword>
<reference evidence="1 2" key="2">
    <citation type="journal article" date="2022" name="Mol. Ecol. Resour.">
        <title>The genomes of chicory, endive, great burdock and yacon provide insights into Asteraceae paleo-polyploidization history and plant inulin production.</title>
        <authorList>
            <person name="Fan W."/>
            <person name="Wang S."/>
            <person name="Wang H."/>
            <person name="Wang A."/>
            <person name="Jiang F."/>
            <person name="Liu H."/>
            <person name="Zhao H."/>
            <person name="Xu D."/>
            <person name="Zhang Y."/>
        </authorList>
    </citation>
    <scope>NUCLEOTIDE SEQUENCE [LARGE SCALE GENOMIC DNA]</scope>
    <source>
        <strain evidence="2">cv. Yunnan</strain>
        <tissue evidence="1">Leaves</tissue>
    </source>
</reference>
<sequence length="84" mass="9107">MSYFPNGQFGSPKLVNDGVTIAKEVELEYRYENNGARLVQQDASKTNDLDGDGTSIVLARALITEGGGSRCKPDSSNKGFQKNH</sequence>
<proteinExistence type="predicted"/>
<dbReference type="EMBL" id="CM042028">
    <property type="protein sequence ID" value="KAI3797581.1"/>
    <property type="molecule type" value="Genomic_DNA"/>
</dbReference>
<evidence type="ECO:0000313" key="1">
    <source>
        <dbReference type="EMBL" id="KAI3797581.1"/>
    </source>
</evidence>
<accession>A0ACB9HQK7</accession>